<reference evidence="2" key="1">
    <citation type="journal article" date="2023" name="G3 (Bethesda)">
        <title>A reference genome for the long-term kleptoplast-retaining sea slug Elysia crispata morphotype clarki.</title>
        <authorList>
            <person name="Eastman K.E."/>
            <person name="Pendleton A.L."/>
            <person name="Shaikh M.A."/>
            <person name="Suttiyut T."/>
            <person name="Ogas R."/>
            <person name="Tomko P."/>
            <person name="Gavelis G."/>
            <person name="Widhalm J.R."/>
            <person name="Wisecaver J.H."/>
        </authorList>
    </citation>
    <scope>NUCLEOTIDE SEQUENCE</scope>
    <source>
        <strain evidence="2">ECLA1</strain>
    </source>
</reference>
<sequence length="92" mass="10130">MCILPELGRQLMKAYFCFLSKSTIDMSHSPALVWFKVSRDLTHSTLTCSMICCTGGQLRPVVGCVNNAPFSQSNGISPRTVRKSCSRQDPST</sequence>
<organism evidence="2 3">
    <name type="scientific">Elysia crispata</name>
    <name type="common">lettuce slug</name>
    <dbReference type="NCBI Taxonomy" id="231223"/>
    <lineage>
        <taxon>Eukaryota</taxon>
        <taxon>Metazoa</taxon>
        <taxon>Spiralia</taxon>
        <taxon>Lophotrochozoa</taxon>
        <taxon>Mollusca</taxon>
        <taxon>Gastropoda</taxon>
        <taxon>Heterobranchia</taxon>
        <taxon>Euthyneura</taxon>
        <taxon>Panpulmonata</taxon>
        <taxon>Sacoglossa</taxon>
        <taxon>Placobranchoidea</taxon>
        <taxon>Plakobranchidae</taxon>
        <taxon>Elysia</taxon>
    </lineage>
</organism>
<feature type="region of interest" description="Disordered" evidence="1">
    <location>
        <begin position="70"/>
        <end position="92"/>
    </location>
</feature>
<protein>
    <submittedName>
        <fullName evidence="2">Uncharacterized protein</fullName>
    </submittedName>
</protein>
<dbReference type="AlphaFoldDB" id="A0AAE1A9E7"/>
<dbReference type="Proteomes" id="UP001283361">
    <property type="component" value="Unassembled WGS sequence"/>
</dbReference>
<evidence type="ECO:0000313" key="3">
    <source>
        <dbReference type="Proteomes" id="UP001283361"/>
    </source>
</evidence>
<evidence type="ECO:0000256" key="1">
    <source>
        <dbReference type="SAM" id="MobiDB-lite"/>
    </source>
</evidence>
<evidence type="ECO:0000313" key="2">
    <source>
        <dbReference type="EMBL" id="KAK3783066.1"/>
    </source>
</evidence>
<gene>
    <name evidence="2" type="ORF">RRG08_018898</name>
</gene>
<accession>A0AAE1A9E7</accession>
<name>A0AAE1A9E7_9GAST</name>
<keyword evidence="3" id="KW-1185">Reference proteome</keyword>
<proteinExistence type="predicted"/>
<dbReference type="EMBL" id="JAWDGP010002459">
    <property type="protein sequence ID" value="KAK3783066.1"/>
    <property type="molecule type" value="Genomic_DNA"/>
</dbReference>
<comment type="caution">
    <text evidence="2">The sequence shown here is derived from an EMBL/GenBank/DDBJ whole genome shotgun (WGS) entry which is preliminary data.</text>
</comment>